<dbReference type="Gene3D" id="3.40.50.150">
    <property type="entry name" value="Vaccinia Virus protein VP39"/>
    <property type="match status" value="1"/>
</dbReference>
<keyword evidence="1" id="KW-0808">Transferase</keyword>
<protein>
    <submittedName>
        <fullName evidence="1">Methyltransferase domain containing protein</fullName>
    </submittedName>
</protein>
<sequence>MKHFYEEIEGWFQFSKPYLEAVASARDGAVFVELGCWKGRSASFMGVEIVNSGKAIEFNCVDHWKGSDDVHLADPEIKNVAKIFRANMKRIDGLNLVIHRSESPAAAEKFADASCDFVWIDAGHDYASVLADINAWLPKVKPGGVIGGDDYPMDGVGQAVREVFPNPEIGTERGWSWWRVRKV</sequence>
<evidence type="ECO:0000313" key="1">
    <source>
        <dbReference type="EMBL" id="CAB4214013.1"/>
    </source>
</evidence>
<dbReference type="EMBL" id="LR797412">
    <property type="protein sequence ID" value="CAB4214013.1"/>
    <property type="molecule type" value="Genomic_DNA"/>
</dbReference>
<reference evidence="1" key="1">
    <citation type="submission" date="2020-05" db="EMBL/GenBank/DDBJ databases">
        <authorList>
            <person name="Chiriac C."/>
            <person name="Salcher M."/>
            <person name="Ghai R."/>
            <person name="Kavagutti S V."/>
        </authorList>
    </citation>
    <scope>NUCLEOTIDE SEQUENCE</scope>
</reference>
<accession>A0A6J5SHG9</accession>
<dbReference type="GO" id="GO:0008168">
    <property type="term" value="F:methyltransferase activity"/>
    <property type="evidence" value="ECO:0007669"/>
    <property type="project" value="UniProtKB-KW"/>
</dbReference>
<dbReference type="SUPFAM" id="SSF53335">
    <property type="entry name" value="S-adenosyl-L-methionine-dependent methyltransferases"/>
    <property type="match status" value="1"/>
</dbReference>
<dbReference type="InterPro" id="IPR029063">
    <property type="entry name" value="SAM-dependent_MTases_sf"/>
</dbReference>
<proteinExistence type="predicted"/>
<gene>
    <name evidence="1" type="ORF">UFOVP1459_9</name>
</gene>
<dbReference type="GO" id="GO:0032259">
    <property type="term" value="P:methylation"/>
    <property type="evidence" value="ECO:0007669"/>
    <property type="project" value="UniProtKB-KW"/>
</dbReference>
<organism evidence="1">
    <name type="scientific">uncultured Caudovirales phage</name>
    <dbReference type="NCBI Taxonomy" id="2100421"/>
    <lineage>
        <taxon>Viruses</taxon>
        <taxon>Duplodnaviria</taxon>
        <taxon>Heunggongvirae</taxon>
        <taxon>Uroviricota</taxon>
        <taxon>Caudoviricetes</taxon>
        <taxon>Peduoviridae</taxon>
        <taxon>Maltschvirus</taxon>
        <taxon>Maltschvirus maltsch</taxon>
    </lineage>
</organism>
<dbReference type="PANTHER" id="PTHR37909">
    <property type="entry name" value="S-ADENOSYL-L-METHIONINE-DEPENDENT METHYLTRANSFERASES SUPERFAMILY PROTEIN"/>
    <property type="match status" value="1"/>
</dbReference>
<keyword evidence="1" id="KW-0489">Methyltransferase</keyword>
<name>A0A6J5SHG9_9CAUD</name>
<dbReference type="Pfam" id="PF13578">
    <property type="entry name" value="Methyltransf_24"/>
    <property type="match status" value="1"/>
</dbReference>
<dbReference type="PANTHER" id="PTHR37909:SF1">
    <property type="entry name" value="S-ADENOSYL-L-METHIONINE-DEPENDENT METHYLTRANSFERASES SUPERFAMILY PROTEIN"/>
    <property type="match status" value="1"/>
</dbReference>